<name>A0ACB5SRG2_AMBMO</name>
<evidence type="ECO:0000313" key="1">
    <source>
        <dbReference type="EMBL" id="GME70711.1"/>
    </source>
</evidence>
<evidence type="ECO:0000313" key="2">
    <source>
        <dbReference type="Proteomes" id="UP001165064"/>
    </source>
</evidence>
<proteinExistence type="predicted"/>
<gene>
    <name evidence="1" type="ORF">Amon02_000030000</name>
</gene>
<keyword evidence="2" id="KW-1185">Reference proteome</keyword>
<dbReference type="Proteomes" id="UP001165064">
    <property type="component" value="Unassembled WGS sequence"/>
</dbReference>
<sequence length="1040" mass="117753">MFSSSRGEGDLQVSLKKACSGDPTAPKRKHVRACIVYTWDHKTSKPFWNAIRMMPIQADDVMLFKSLIVIHKVLQEGHPSSLIGGYRNIEWISSLSNFHAVDSSMGRLIIEYSNYLVKKLHFHHDHRGFNGTFEYEEYVSLSTVSDPNEGYEAILDLLSLQDSLDDLSKLIFATIQQMRNGNVAVAALVPIIAESYGIHKFLISMLRAMYSSSSADELLQPLKERFFVQHRRLYEFYADCSSIRYLTTLITIPKIPYDPPNLNVQDDGTVITPPTQERTAPESPEPTLQPIQSQPTGAVTDAYIKAQRNFELEQQKMEQERQAQLLQQQQQQQQQQQYWAEQQRQQAESQMLAQQQLLADQVQRQAQGRVAELERDLLALRGQYDKDQLMLEQYDQRVQALEQEIANTSQTAQQQIASRDEQLTRLQEQVTYWKNKYESLAKLYTQLRQEHLNLLTKFKKIQQKASSAQEAIDKREKLEKEMKAKNIELADLIRERDRAKLELDRLKSSKNKEFETLELRNRDLEDRLATTERAQSSNLSSIFAQHNKEIDDLQKKLQNSLSISDPNRLADLENKLKEKEMELEMTQQTMEETIKDLASQQHETDEAMNKQIDEVLQAHVNKLSSLIDSLLKAGMDRIQDAVFELDSPMQAGNYNASPEYLATLIEKCSDVCTDFAKAFSDYIVDGPEGDQVAVINTITTLTTAIAEILLNTKGLTRLTKLDDYQDDLVDTARDTAEITQVFFEGLLSENLKGLSVEDQTDKAINGNIDVQEMLQALLQLVESLKAPSNKIDLNNVKGELSDLVDREMASASKAIDDAFAHLNDLLLRPIDPTISAIDTEINKSILASAMAIINAIKLLIQASIASQEEIVNNGKGSNSKTSFYKKNNKWTEGLISASKSIAYSTNILIKIADGVLSGKNTNEELIVASNEVAASTAQLVSSSRVKSQYMSKTQDNLESASKKVNLACKQLVAKVNELISNKNELAEVDYSRLSIHENKTVEMEQQVEILKLENALIAARKRLGEIRKFSYRDDDSDDED</sequence>
<accession>A0ACB5SRG2</accession>
<dbReference type="EMBL" id="BSXS01000083">
    <property type="protein sequence ID" value="GME70711.1"/>
    <property type="molecule type" value="Genomic_DNA"/>
</dbReference>
<protein>
    <submittedName>
        <fullName evidence="1">Unnamed protein product</fullName>
    </submittedName>
</protein>
<reference evidence="1" key="1">
    <citation type="submission" date="2023-04" db="EMBL/GenBank/DDBJ databases">
        <title>Ambrosiozyma monospora NBRC 10751.</title>
        <authorList>
            <person name="Ichikawa N."/>
            <person name="Sato H."/>
            <person name="Tonouchi N."/>
        </authorList>
    </citation>
    <scope>NUCLEOTIDE SEQUENCE</scope>
    <source>
        <strain evidence="1">NBRC 10751</strain>
    </source>
</reference>
<organism evidence="1 2">
    <name type="scientific">Ambrosiozyma monospora</name>
    <name type="common">Yeast</name>
    <name type="synonym">Endomycopsis monosporus</name>
    <dbReference type="NCBI Taxonomy" id="43982"/>
    <lineage>
        <taxon>Eukaryota</taxon>
        <taxon>Fungi</taxon>
        <taxon>Dikarya</taxon>
        <taxon>Ascomycota</taxon>
        <taxon>Saccharomycotina</taxon>
        <taxon>Pichiomycetes</taxon>
        <taxon>Pichiales</taxon>
        <taxon>Pichiaceae</taxon>
        <taxon>Ambrosiozyma</taxon>
    </lineage>
</organism>
<comment type="caution">
    <text evidence="1">The sequence shown here is derived from an EMBL/GenBank/DDBJ whole genome shotgun (WGS) entry which is preliminary data.</text>
</comment>